<organism evidence="5 6">
    <name type="scientific">Gracilibacillus ureilyticus</name>
    <dbReference type="NCBI Taxonomy" id="531814"/>
    <lineage>
        <taxon>Bacteria</taxon>
        <taxon>Bacillati</taxon>
        <taxon>Bacillota</taxon>
        <taxon>Bacilli</taxon>
        <taxon>Bacillales</taxon>
        <taxon>Bacillaceae</taxon>
        <taxon>Gracilibacillus</taxon>
    </lineage>
</organism>
<name>A0A1H9Q835_9BACI</name>
<proteinExistence type="predicted"/>
<dbReference type="PANTHER" id="PTHR30469:SF33">
    <property type="entry name" value="SLR1207 PROTEIN"/>
    <property type="match status" value="1"/>
</dbReference>
<reference evidence="5 6" key="1">
    <citation type="submission" date="2016-10" db="EMBL/GenBank/DDBJ databases">
        <authorList>
            <person name="de Groot N.N."/>
        </authorList>
    </citation>
    <scope>NUCLEOTIDE SEQUENCE [LARGE SCALE GENOMIC DNA]</scope>
    <source>
        <strain evidence="5 6">CGMCC 1.7727</strain>
    </source>
</reference>
<keyword evidence="6" id="KW-1185">Reference proteome</keyword>
<dbReference type="SUPFAM" id="SSF111369">
    <property type="entry name" value="HlyD-like secretion proteins"/>
    <property type="match status" value="1"/>
</dbReference>
<keyword evidence="2" id="KW-1133">Transmembrane helix</keyword>
<dbReference type="PANTHER" id="PTHR30469">
    <property type="entry name" value="MULTIDRUG RESISTANCE PROTEIN MDTA"/>
    <property type="match status" value="1"/>
</dbReference>
<accession>A0A1H9Q835</accession>
<dbReference type="Proteomes" id="UP000199687">
    <property type="component" value="Unassembled WGS sequence"/>
</dbReference>
<keyword evidence="1" id="KW-0175">Coiled coil</keyword>
<dbReference type="InterPro" id="IPR058627">
    <property type="entry name" value="MdtA-like_C"/>
</dbReference>
<dbReference type="PROSITE" id="PS51257">
    <property type="entry name" value="PROKAR_LIPOPROTEIN"/>
    <property type="match status" value="1"/>
</dbReference>
<feature type="transmembrane region" description="Helical" evidence="2">
    <location>
        <begin position="7"/>
        <end position="27"/>
    </location>
</feature>
<keyword evidence="2" id="KW-0472">Membrane</keyword>
<evidence type="ECO:0000313" key="5">
    <source>
        <dbReference type="EMBL" id="SER56059.1"/>
    </source>
</evidence>
<feature type="coiled-coil region" evidence="1">
    <location>
        <begin position="99"/>
        <end position="157"/>
    </location>
</feature>
<dbReference type="InterPro" id="IPR058647">
    <property type="entry name" value="BSH_CzcB-like"/>
</dbReference>
<evidence type="ECO:0000256" key="2">
    <source>
        <dbReference type="SAM" id="Phobius"/>
    </source>
</evidence>
<dbReference type="Gene3D" id="2.40.50.100">
    <property type="match status" value="1"/>
</dbReference>
<gene>
    <name evidence="5" type="ORF">SAMN04487944_10650</name>
</gene>
<evidence type="ECO:0000259" key="3">
    <source>
        <dbReference type="Pfam" id="PF25967"/>
    </source>
</evidence>
<feature type="domain" description="Multidrug resistance protein MdtA-like C-terminal permuted SH3" evidence="3">
    <location>
        <begin position="283"/>
        <end position="338"/>
    </location>
</feature>
<dbReference type="EMBL" id="FOGL01000006">
    <property type="protein sequence ID" value="SER56059.1"/>
    <property type="molecule type" value="Genomic_DNA"/>
</dbReference>
<sequence length="339" mass="37527">MKRSNKIFMYSFSGILLSLLMGCSLLPKEESTLAPPLEKPASEEIATVEASVGTIERSLSGNGIFESTEMAYHQFTQTSGRVEEVYFTAGDTVKKGDVLLQLESNGEDLEVLKKELELEKKQLALDEAKYSGNSKKIRIAQLERDIAQKEYDAVNNELTDKALKAKMDGVIVFDGGIKAGDTIESYQMLYTVANPAEARLAFSGTSDAYLKEVTVGMSADVIFRNKTYKGKVVQTPATAPSVEDEELKEKYSQQLYIELPEAPEDIQIGEKATVKIVLDKKENVVIVPKNAIREMLNEQYIHVLEDGVRIEKNVEVGISNTTETEIIRGIEAGDQVIVK</sequence>
<dbReference type="Gene3D" id="2.40.420.20">
    <property type="match status" value="1"/>
</dbReference>
<dbReference type="Pfam" id="PF25973">
    <property type="entry name" value="BSH_CzcB"/>
    <property type="match status" value="1"/>
</dbReference>
<dbReference type="STRING" id="531814.SAMN04487944_10650"/>
<dbReference type="GO" id="GO:1990281">
    <property type="term" value="C:efflux pump complex"/>
    <property type="evidence" value="ECO:0007669"/>
    <property type="project" value="TreeGrafter"/>
</dbReference>
<evidence type="ECO:0000259" key="4">
    <source>
        <dbReference type="Pfam" id="PF25973"/>
    </source>
</evidence>
<evidence type="ECO:0000313" key="6">
    <source>
        <dbReference type="Proteomes" id="UP000199687"/>
    </source>
</evidence>
<dbReference type="AlphaFoldDB" id="A0A1H9Q835"/>
<feature type="domain" description="CzcB-like barrel-sandwich hybrid" evidence="4">
    <location>
        <begin position="76"/>
        <end position="194"/>
    </location>
</feature>
<dbReference type="Pfam" id="PF25967">
    <property type="entry name" value="RND-MFP_C"/>
    <property type="match status" value="1"/>
</dbReference>
<protein>
    <submittedName>
        <fullName evidence="5">Membrane fusion protein, macrolide-specific efflux system</fullName>
    </submittedName>
</protein>
<evidence type="ECO:0000256" key="1">
    <source>
        <dbReference type="SAM" id="Coils"/>
    </source>
</evidence>
<dbReference type="GO" id="GO:0015562">
    <property type="term" value="F:efflux transmembrane transporter activity"/>
    <property type="evidence" value="ECO:0007669"/>
    <property type="project" value="TreeGrafter"/>
</dbReference>
<keyword evidence="2" id="KW-0812">Transmembrane</keyword>